<feature type="domain" description="YknX-like C-terminal permuted SH3-like" evidence="5">
    <location>
        <begin position="303"/>
        <end position="371"/>
    </location>
</feature>
<dbReference type="Pfam" id="PF25989">
    <property type="entry name" value="YknX_C"/>
    <property type="match status" value="1"/>
</dbReference>
<reference evidence="6" key="2">
    <citation type="submission" date="2020-09" db="EMBL/GenBank/DDBJ databases">
        <authorList>
            <person name="Sun Q."/>
            <person name="Zhou Y."/>
        </authorList>
    </citation>
    <scope>NUCLEOTIDE SEQUENCE</scope>
    <source>
        <strain evidence="6">CGMCC 1.10998</strain>
    </source>
</reference>
<comment type="similarity">
    <text evidence="1">Belongs to the membrane fusion protein (MFP) (TC 8.A.1) family.</text>
</comment>
<evidence type="ECO:0000313" key="6">
    <source>
        <dbReference type="EMBL" id="GGC58981.1"/>
    </source>
</evidence>
<evidence type="ECO:0000256" key="1">
    <source>
        <dbReference type="ARBA" id="ARBA00009477"/>
    </source>
</evidence>
<evidence type="ECO:0000259" key="5">
    <source>
        <dbReference type="Pfam" id="PF25989"/>
    </source>
</evidence>
<dbReference type="PROSITE" id="PS51257">
    <property type="entry name" value="PROKAR_LIPOPROTEIN"/>
    <property type="match status" value="1"/>
</dbReference>
<evidence type="ECO:0000259" key="4">
    <source>
        <dbReference type="Pfam" id="PF25973"/>
    </source>
</evidence>
<protein>
    <submittedName>
        <fullName evidence="6">RND transporter</fullName>
    </submittedName>
</protein>
<organism evidence="6 7">
    <name type="scientific">Undibacterium terreum</name>
    <dbReference type="NCBI Taxonomy" id="1224302"/>
    <lineage>
        <taxon>Bacteria</taxon>
        <taxon>Pseudomonadati</taxon>
        <taxon>Pseudomonadota</taxon>
        <taxon>Betaproteobacteria</taxon>
        <taxon>Burkholderiales</taxon>
        <taxon>Oxalobacteraceae</taxon>
        <taxon>Undibacterium</taxon>
    </lineage>
</organism>
<feature type="domain" description="CusB-like beta-barrel" evidence="3">
    <location>
        <begin position="233"/>
        <end position="297"/>
    </location>
</feature>
<dbReference type="Proteomes" id="UP000637423">
    <property type="component" value="Unassembled WGS sequence"/>
</dbReference>
<dbReference type="InterPro" id="IPR058792">
    <property type="entry name" value="Beta-barrel_RND_2"/>
</dbReference>
<keyword evidence="7" id="KW-1185">Reference proteome</keyword>
<feature type="coiled-coil region" evidence="2">
    <location>
        <begin position="117"/>
        <end position="189"/>
    </location>
</feature>
<evidence type="ECO:0000259" key="3">
    <source>
        <dbReference type="Pfam" id="PF25954"/>
    </source>
</evidence>
<dbReference type="PANTHER" id="PTHR30469">
    <property type="entry name" value="MULTIDRUG RESISTANCE PROTEIN MDTA"/>
    <property type="match status" value="1"/>
</dbReference>
<dbReference type="PANTHER" id="PTHR30469:SF15">
    <property type="entry name" value="HLYD FAMILY OF SECRETION PROTEINS"/>
    <property type="match status" value="1"/>
</dbReference>
<name>A0A916U380_9BURK</name>
<dbReference type="SUPFAM" id="SSF111369">
    <property type="entry name" value="HlyD-like secretion proteins"/>
    <property type="match status" value="1"/>
</dbReference>
<dbReference type="InterPro" id="IPR058637">
    <property type="entry name" value="YknX-like_C"/>
</dbReference>
<dbReference type="NCBIfam" id="TIGR01730">
    <property type="entry name" value="RND_mfp"/>
    <property type="match status" value="1"/>
</dbReference>
<dbReference type="Pfam" id="PF25954">
    <property type="entry name" value="Beta-barrel_RND_2"/>
    <property type="match status" value="1"/>
</dbReference>
<dbReference type="AlphaFoldDB" id="A0A916U380"/>
<dbReference type="Gene3D" id="2.40.50.100">
    <property type="match status" value="1"/>
</dbReference>
<keyword evidence="2" id="KW-0175">Coiled coil</keyword>
<dbReference type="Pfam" id="PF25973">
    <property type="entry name" value="BSH_CzcB"/>
    <property type="match status" value="1"/>
</dbReference>
<accession>A0A916U380</accession>
<feature type="domain" description="CzcB-like barrel-sandwich hybrid" evidence="4">
    <location>
        <begin position="78"/>
        <end position="217"/>
    </location>
</feature>
<dbReference type="GO" id="GO:1990281">
    <property type="term" value="C:efflux pump complex"/>
    <property type="evidence" value="ECO:0007669"/>
    <property type="project" value="TreeGrafter"/>
</dbReference>
<sequence>MLRQTLLAVAITLSLAACSKGADKEGKSADGSASAKTASASASAVALLISPEDLITVQNNSLSSGPVITGSVQPERRADLRAEVSAVVLQVLKENGEAVKRGDLLVRLDDTSIRDSLHSAEAAVRASEQTLDQAERQFQRLKTLRASGMTSTSQLEDAEIRRNNAQSDLVGAKARAAQARQQLQRTEVRAPFEGIVSERKVSAGDTAAIGKELVKVIDPDSMRFEGFVSADRISSVKIGQPVDFRVNGYGQQLFTGKVKRVDPAANATTRQVEVLVNFTDSKQPKVSGLYAEGRIEAATVSTLMIPEAALVRNGDKSFAWRVKDGVVSKISLTLGERDQRRGDYVVRSGLADGDKVVRNPVSTMKDGQKITLAPSATAATAAAAMPSSGASSGTAGK</sequence>
<dbReference type="GO" id="GO:0015562">
    <property type="term" value="F:efflux transmembrane transporter activity"/>
    <property type="evidence" value="ECO:0007669"/>
    <property type="project" value="InterPro"/>
</dbReference>
<dbReference type="Gene3D" id="1.10.287.470">
    <property type="entry name" value="Helix hairpin bin"/>
    <property type="match status" value="1"/>
</dbReference>
<dbReference type="Gene3D" id="2.40.420.20">
    <property type="match status" value="1"/>
</dbReference>
<comment type="caution">
    <text evidence="6">The sequence shown here is derived from an EMBL/GenBank/DDBJ whole genome shotgun (WGS) entry which is preliminary data.</text>
</comment>
<reference evidence="6" key="1">
    <citation type="journal article" date="2014" name="Int. J. Syst. Evol. Microbiol.">
        <title>Complete genome sequence of Corynebacterium casei LMG S-19264T (=DSM 44701T), isolated from a smear-ripened cheese.</title>
        <authorList>
            <consortium name="US DOE Joint Genome Institute (JGI-PGF)"/>
            <person name="Walter F."/>
            <person name="Albersmeier A."/>
            <person name="Kalinowski J."/>
            <person name="Ruckert C."/>
        </authorList>
    </citation>
    <scope>NUCLEOTIDE SEQUENCE</scope>
    <source>
        <strain evidence="6">CGMCC 1.10998</strain>
    </source>
</reference>
<dbReference type="EMBL" id="BMED01000001">
    <property type="protein sequence ID" value="GGC58981.1"/>
    <property type="molecule type" value="Genomic_DNA"/>
</dbReference>
<dbReference type="InterPro" id="IPR006143">
    <property type="entry name" value="RND_pump_MFP"/>
</dbReference>
<evidence type="ECO:0000313" key="7">
    <source>
        <dbReference type="Proteomes" id="UP000637423"/>
    </source>
</evidence>
<gene>
    <name evidence="6" type="primary">nolF</name>
    <name evidence="6" type="ORF">GCM10011396_02360</name>
</gene>
<evidence type="ECO:0000256" key="2">
    <source>
        <dbReference type="SAM" id="Coils"/>
    </source>
</evidence>
<proteinExistence type="inferred from homology"/>
<dbReference type="Gene3D" id="2.40.30.170">
    <property type="match status" value="1"/>
</dbReference>
<dbReference type="InterPro" id="IPR058647">
    <property type="entry name" value="BSH_CzcB-like"/>
</dbReference>
<dbReference type="RefSeq" id="WP_188564168.1">
    <property type="nucleotide sequence ID" value="NZ_BMED01000001.1"/>
</dbReference>